<gene>
    <name evidence="1" type="ORF">LTSERUB_5137</name>
</gene>
<proteinExistence type="predicted"/>
<feature type="non-terminal residue" evidence="1">
    <location>
        <position position="38"/>
    </location>
</feature>
<comment type="caution">
    <text evidence="1">The sequence shown here is derived from an EMBL/GenBank/DDBJ whole genome shotgun (WGS) entry which is preliminary data.</text>
</comment>
<protein>
    <submittedName>
        <fullName evidence="1">Uncharacterized protein</fullName>
    </submittedName>
</protein>
<organism evidence="1 2">
    <name type="scientific">Salmonella enterica subsp. enterica serovar Rubislaw str. A4-653</name>
    <dbReference type="NCBI Taxonomy" id="913081"/>
    <lineage>
        <taxon>Bacteria</taxon>
        <taxon>Pseudomonadati</taxon>
        <taxon>Pseudomonadota</taxon>
        <taxon>Gammaproteobacteria</taxon>
        <taxon>Enterobacterales</taxon>
        <taxon>Enterobacteriaceae</taxon>
        <taxon>Salmonella</taxon>
    </lineage>
</organism>
<reference evidence="1 2" key="1">
    <citation type="journal article" date="2011" name="BMC Genomics">
        <title>Genome sequencing reveals diversification of virulence factor content and possible host adaptation in distinct subpopulations of Salmonella enterica.</title>
        <authorList>
            <person name="den Bakker H.C."/>
            <person name="Moreno Switt A.I."/>
            <person name="Govoni G."/>
            <person name="Cummings C.A."/>
            <person name="Ranieri M.L."/>
            <person name="Degoricija L."/>
            <person name="Hoelzer K."/>
            <person name="Rodriguez-Rivera L.D."/>
            <person name="Brown S."/>
            <person name="Bolchacova E."/>
            <person name="Furtado M.R."/>
            <person name="Wiedmann M."/>
        </authorList>
    </citation>
    <scope>NUCLEOTIDE SEQUENCE [LARGE SCALE GENOMIC DNA]</scope>
    <source>
        <strain evidence="1 2">A4-653</strain>
    </source>
</reference>
<dbReference type="Proteomes" id="UP000004903">
    <property type="component" value="Unassembled WGS sequence"/>
</dbReference>
<evidence type="ECO:0000313" key="1">
    <source>
        <dbReference type="EMBL" id="EHC81429.1"/>
    </source>
</evidence>
<sequence length="38" mass="4399">MERRVAEHSVKTERLHTGERIVDHKFAAFENASGRFVS</sequence>
<dbReference type="AlphaFoldDB" id="G5QQ05"/>
<dbReference type="EMBL" id="AFCT01001866">
    <property type="protein sequence ID" value="EHC81429.1"/>
    <property type="molecule type" value="Genomic_DNA"/>
</dbReference>
<name>G5QQ05_SALRU</name>
<accession>G5QQ05</accession>
<evidence type="ECO:0000313" key="2">
    <source>
        <dbReference type="Proteomes" id="UP000004903"/>
    </source>
</evidence>